<dbReference type="Proteomes" id="UP000663881">
    <property type="component" value="Unassembled WGS sequence"/>
</dbReference>
<comment type="caution">
    <text evidence="1">The sequence shown here is derived from an EMBL/GenBank/DDBJ whole genome shotgun (WGS) entry which is preliminary data.</text>
</comment>
<evidence type="ECO:0000313" key="2">
    <source>
        <dbReference type="Proteomes" id="UP000663881"/>
    </source>
</evidence>
<organism evidence="1 2">
    <name type="scientific">Adineta steineri</name>
    <dbReference type="NCBI Taxonomy" id="433720"/>
    <lineage>
        <taxon>Eukaryota</taxon>
        <taxon>Metazoa</taxon>
        <taxon>Spiralia</taxon>
        <taxon>Gnathifera</taxon>
        <taxon>Rotifera</taxon>
        <taxon>Eurotatoria</taxon>
        <taxon>Bdelloidea</taxon>
        <taxon>Adinetida</taxon>
        <taxon>Adinetidae</taxon>
        <taxon>Adineta</taxon>
    </lineage>
</organism>
<dbReference type="AlphaFoldDB" id="A0A820IMJ1"/>
<name>A0A820IMJ1_9BILA</name>
<accession>A0A820IMJ1</accession>
<protein>
    <submittedName>
        <fullName evidence="1">Uncharacterized protein</fullName>
    </submittedName>
</protein>
<feature type="non-terminal residue" evidence="1">
    <location>
        <position position="21"/>
    </location>
</feature>
<evidence type="ECO:0000313" key="1">
    <source>
        <dbReference type="EMBL" id="CAF4313462.1"/>
    </source>
</evidence>
<sequence length="21" mass="2227">MATTTTTEFVPLRIGIDFGGV</sequence>
<dbReference type="EMBL" id="CAJOAY010017677">
    <property type="protein sequence ID" value="CAF4313462.1"/>
    <property type="molecule type" value="Genomic_DNA"/>
</dbReference>
<proteinExistence type="predicted"/>
<reference evidence="1" key="1">
    <citation type="submission" date="2021-02" db="EMBL/GenBank/DDBJ databases">
        <authorList>
            <person name="Nowell W R."/>
        </authorList>
    </citation>
    <scope>NUCLEOTIDE SEQUENCE</scope>
</reference>
<gene>
    <name evidence="1" type="ORF">OKA104_LOCUS46854</name>
</gene>